<protein>
    <submittedName>
        <fullName evidence="1">Uncharacterized protein</fullName>
    </submittedName>
</protein>
<dbReference type="AlphaFoldDB" id="B2BXT2"/>
<organism evidence="1">
    <name type="scientific">Boechera divaricarpa</name>
    <dbReference type="NCBI Taxonomy" id="115915"/>
    <lineage>
        <taxon>Eukaryota</taxon>
        <taxon>Viridiplantae</taxon>
        <taxon>Streptophyta</taxon>
        <taxon>Embryophyta</taxon>
        <taxon>Tracheophyta</taxon>
        <taxon>Spermatophyta</taxon>
        <taxon>Magnoliopsida</taxon>
        <taxon>eudicotyledons</taxon>
        <taxon>Gunneridae</taxon>
        <taxon>Pentapetalae</taxon>
        <taxon>rosids</taxon>
        <taxon>malvids</taxon>
        <taxon>Brassicales</taxon>
        <taxon>Brassicaceae</taxon>
        <taxon>Boechereae</taxon>
        <taxon>Boechera</taxon>
    </lineage>
</organism>
<evidence type="ECO:0000313" key="1">
    <source>
        <dbReference type="EMBL" id="ABW81110.1"/>
    </source>
</evidence>
<accession>B2BXT2</accession>
<name>B2BXT2_9BRAS</name>
<dbReference type="EMBL" id="EU162610">
    <property type="protein sequence ID" value="ABW81110.1"/>
    <property type="molecule type" value="Genomic_DNA"/>
</dbReference>
<reference evidence="1" key="1">
    <citation type="submission" date="2007-09" db="EMBL/GenBank/DDBJ databases">
        <authorList>
            <person name="Schmid K.J."/>
            <person name="Navarro-Quezada A."/>
        </authorList>
    </citation>
    <scope>NUCLEOTIDE SEQUENCE</scope>
</reference>
<sequence>MDGSSSGNKPISRFQQILILSHQSPIIIIILISGDDPLRRTRFSARKALGSRSRRRELFRIPIKGVSGDESCFRKGTDSSHESTDAIEAAMRLNAIKPCLRGKTQ</sequence>
<proteinExistence type="predicted"/>